<name>A0A7W7KQ84_PSENT</name>
<feature type="region of interest" description="Disordered" evidence="1">
    <location>
        <begin position="1"/>
        <end position="22"/>
    </location>
</feature>
<organism evidence="2 3">
    <name type="scientific">Pseudomonas nitroreducens</name>
    <dbReference type="NCBI Taxonomy" id="46680"/>
    <lineage>
        <taxon>Bacteria</taxon>
        <taxon>Pseudomonadati</taxon>
        <taxon>Pseudomonadota</taxon>
        <taxon>Gammaproteobacteria</taxon>
        <taxon>Pseudomonadales</taxon>
        <taxon>Pseudomonadaceae</taxon>
        <taxon>Pseudomonas</taxon>
    </lineage>
</organism>
<dbReference type="AlphaFoldDB" id="A0A7W7KQ84"/>
<dbReference type="RefSeq" id="WP_184595853.1">
    <property type="nucleotide sequence ID" value="NZ_JACHLI010000032.1"/>
</dbReference>
<reference evidence="2 3" key="1">
    <citation type="submission" date="2020-08" db="EMBL/GenBank/DDBJ databases">
        <title>Functional genomics of gut bacteria from endangered species of beetles.</title>
        <authorList>
            <person name="Carlos-Shanley C."/>
        </authorList>
    </citation>
    <scope>NUCLEOTIDE SEQUENCE [LARGE SCALE GENOMIC DNA]</scope>
    <source>
        <strain evidence="2 3">S00179</strain>
    </source>
</reference>
<evidence type="ECO:0000313" key="3">
    <source>
        <dbReference type="Proteomes" id="UP000566995"/>
    </source>
</evidence>
<dbReference type="Proteomes" id="UP000566995">
    <property type="component" value="Unassembled WGS sequence"/>
</dbReference>
<comment type="caution">
    <text evidence="2">The sequence shown here is derived from an EMBL/GenBank/DDBJ whole genome shotgun (WGS) entry which is preliminary data.</text>
</comment>
<dbReference type="EMBL" id="JACHLI010000032">
    <property type="protein sequence ID" value="MBB4866897.1"/>
    <property type="molecule type" value="Genomic_DNA"/>
</dbReference>
<gene>
    <name evidence="2" type="ORF">HNP46_005804</name>
</gene>
<proteinExistence type="predicted"/>
<evidence type="ECO:0000256" key="1">
    <source>
        <dbReference type="SAM" id="MobiDB-lite"/>
    </source>
</evidence>
<sequence length="63" mass="7254">MPKLMRDRKKFGRCSVPGHGSTCELSHELQSIASGRHDERREIAHEVDRGLDELLDQEEEPLQ</sequence>
<evidence type="ECO:0000313" key="2">
    <source>
        <dbReference type="EMBL" id="MBB4866897.1"/>
    </source>
</evidence>
<feature type="compositionally biased region" description="Basic residues" evidence="1">
    <location>
        <begin position="1"/>
        <end position="12"/>
    </location>
</feature>
<accession>A0A7W7KQ84</accession>
<protein>
    <submittedName>
        <fullName evidence="2">Uncharacterized protein</fullName>
    </submittedName>
</protein>